<protein>
    <submittedName>
        <fullName evidence="10">Response regulator transcription factor</fullName>
    </submittedName>
</protein>
<evidence type="ECO:0000313" key="11">
    <source>
        <dbReference type="Proteomes" id="UP001597262"/>
    </source>
</evidence>
<dbReference type="InterPro" id="IPR001789">
    <property type="entry name" value="Sig_transdc_resp-reg_receiver"/>
</dbReference>
<keyword evidence="4 7" id="KW-0238">DNA-binding</keyword>
<dbReference type="InterPro" id="IPR016032">
    <property type="entry name" value="Sig_transdc_resp-reg_C-effctor"/>
</dbReference>
<evidence type="ECO:0000259" key="8">
    <source>
        <dbReference type="PROSITE" id="PS50110"/>
    </source>
</evidence>
<dbReference type="InterPro" id="IPR039420">
    <property type="entry name" value="WalR-like"/>
</dbReference>
<reference evidence="11" key="1">
    <citation type="journal article" date="2019" name="Int. J. Syst. Evol. Microbiol.">
        <title>The Global Catalogue of Microorganisms (GCM) 10K type strain sequencing project: providing services to taxonomists for standard genome sequencing and annotation.</title>
        <authorList>
            <consortium name="The Broad Institute Genomics Platform"/>
            <consortium name="The Broad Institute Genome Sequencing Center for Infectious Disease"/>
            <person name="Wu L."/>
            <person name="Ma J."/>
        </authorList>
    </citation>
    <scope>NUCLEOTIDE SEQUENCE [LARGE SCALE GENOMIC DNA]</scope>
    <source>
        <strain evidence="11">CCUG 59189</strain>
    </source>
</reference>
<evidence type="ECO:0000256" key="2">
    <source>
        <dbReference type="ARBA" id="ARBA00023012"/>
    </source>
</evidence>
<evidence type="ECO:0000256" key="6">
    <source>
        <dbReference type="PROSITE-ProRule" id="PRU00169"/>
    </source>
</evidence>
<keyword evidence="3" id="KW-0805">Transcription regulation</keyword>
<feature type="domain" description="OmpR/PhoB-type" evidence="9">
    <location>
        <begin position="122"/>
        <end position="218"/>
    </location>
</feature>
<dbReference type="PANTHER" id="PTHR48111">
    <property type="entry name" value="REGULATOR OF RPOS"/>
    <property type="match status" value="1"/>
</dbReference>
<dbReference type="SUPFAM" id="SSF52172">
    <property type="entry name" value="CheY-like"/>
    <property type="match status" value="1"/>
</dbReference>
<evidence type="ECO:0000256" key="1">
    <source>
        <dbReference type="ARBA" id="ARBA00022553"/>
    </source>
</evidence>
<keyword evidence="5" id="KW-0804">Transcription</keyword>
<dbReference type="Pfam" id="PF00072">
    <property type="entry name" value="Response_reg"/>
    <property type="match status" value="1"/>
</dbReference>
<comment type="caution">
    <text evidence="10">The sequence shown here is derived from an EMBL/GenBank/DDBJ whole genome shotgun (WGS) entry which is preliminary data.</text>
</comment>
<dbReference type="PROSITE" id="PS51755">
    <property type="entry name" value="OMPR_PHOB"/>
    <property type="match status" value="1"/>
</dbReference>
<dbReference type="Proteomes" id="UP001597262">
    <property type="component" value="Unassembled WGS sequence"/>
</dbReference>
<dbReference type="SMART" id="SM00862">
    <property type="entry name" value="Trans_reg_C"/>
    <property type="match status" value="1"/>
</dbReference>
<keyword evidence="1 6" id="KW-0597">Phosphoprotein</keyword>
<sequence length="220" mass="24862">MLIIEDDESILFGLTVALRKNGFIPVACSSIAEGKETFTGEIALILLDWNLPDGTGYEFCRYVKEKRDVPVIFLTVRDDEQDIVQGLDMGADDYIIKPFQLSVLLSRINAVLRRTKALDMDQTVLHCGKITVDKQKAIAWLDGQALCLTACEYRLLTVFLENKNQTLTRSQLLDKLWDADGNFVNDNTLTVTVKRLREKLDNPSCLKTIRGIGYRMEDAP</sequence>
<dbReference type="CDD" id="cd00383">
    <property type="entry name" value="trans_reg_C"/>
    <property type="match status" value="1"/>
</dbReference>
<dbReference type="Gene3D" id="3.40.50.2300">
    <property type="match status" value="1"/>
</dbReference>
<dbReference type="Pfam" id="PF00486">
    <property type="entry name" value="Trans_reg_C"/>
    <property type="match status" value="1"/>
</dbReference>
<dbReference type="InterPro" id="IPR036388">
    <property type="entry name" value="WH-like_DNA-bd_sf"/>
</dbReference>
<proteinExistence type="predicted"/>
<dbReference type="RefSeq" id="WP_379322061.1">
    <property type="nucleotide sequence ID" value="NZ_JBHTLM010000036.1"/>
</dbReference>
<dbReference type="EMBL" id="JBHTLM010000036">
    <property type="protein sequence ID" value="MFD1179615.1"/>
    <property type="molecule type" value="Genomic_DNA"/>
</dbReference>
<dbReference type="PANTHER" id="PTHR48111:SF73">
    <property type="entry name" value="ALKALINE PHOSPHATASE SYNTHESIS TRANSCRIPTIONAL REGULATORY PROTEIN PHOP"/>
    <property type="match status" value="1"/>
</dbReference>
<dbReference type="PROSITE" id="PS50110">
    <property type="entry name" value="RESPONSE_REGULATORY"/>
    <property type="match status" value="1"/>
</dbReference>
<evidence type="ECO:0000259" key="9">
    <source>
        <dbReference type="PROSITE" id="PS51755"/>
    </source>
</evidence>
<dbReference type="CDD" id="cd17574">
    <property type="entry name" value="REC_OmpR"/>
    <property type="match status" value="1"/>
</dbReference>
<dbReference type="InterPro" id="IPR001867">
    <property type="entry name" value="OmpR/PhoB-type_DNA-bd"/>
</dbReference>
<evidence type="ECO:0000256" key="4">
    <source>
        <dbReference type="ARBA" id="ARBA00023125"/>
    </source>
</evidence>
<name>A0ABW3S6N5_9BACL</name>
<dbReference type="SUPFAM" id="SSF46894">
    <property type="entry name" value="C-terminal effector domain of the bipartite response regulators"/>
    <property type="match status" value="1"/>
</dbReference>
<keyword evidence="11" id="KW-1185">Reference proteome</keyword>
<feature type="modified residue" description="4-aspartylphosphate" evidence="6">
    <location>
        <position position="48"/>
    </location>
</feature>
<feature type="domain" description="Response regulatory" evidence="8">
    <location>
        <begin position="1"/>
        <end position="112"/>
    </location>
</feature>
<organism evidence="10 11">
    <name type="scientific">Paenibacillus puldeungensis</name>
    <dbReference type="NCBI Taxonomy" id="696536"/>
    <lineage>
        <taxon>Bacteria</taxon>
        <taxon>Bacillati</taxon>
        <taxon>Bacillota</taxon>
        <taxon>Bacilli</taxon>
        <taxon>Bacillales</taxon>
        <taxon>Paenibacillaceae</taxon>
        <taxon>Paenibacillus</taxon>
    </lineage>
</organism>
<dbReference type="Gene3D" id="1.10.10.10">
    <property type="entry name" value="Winged helix-like DNA-binding domain superfamily/Winged helix DNA-binding domain"/>
    <property type="match status" value="1"/>
</dbReference>
<accession>A0ABW3S6N5</accession>
<feature type="DNA-binding region" description="OmpR/PhoB-type" evidence="7">
    <location>
        <begin position="122"/>
        <end position="218"/>
    </location>
</feature>
<keyword evidence="2" id="KW-0902">Two-component regulatory system</keyword>
<evidence type="ECO:0000256" key="5">
    <source>
        <dbReference type="ARBA" id="ARBA00023163"/>
    </source>
</evidence>
<evidence type="ECO:0000256" key="7">
    <source>
        <dbReference type="PROSITE-ProRule" id="PRU01091"/>
    </source>
</evidence>
<dbReference type="InterPro" id="IPR011006">
    <property type="entry name" value="CheY-like_superfamily"/>
</dbReference>
<dbReference type="Gene3D" id="6.10.250.690">
    <property type="match status" value="1"/>
</dbReference>
<dbReference type="SMART" id="SM00448">
    <property type="entry name" value="REC"/>
    <property type="match status" value="1"/>
</dbReference>
<gene>
    <name evidence="10" type="ORF">ACFQ3W_25405</name>
</gene>
<evidence type="ECO:0000313" key="10">
    <source>
        <dbReference type="EMBL" id="MFD1179615.1"/>
    </source>
</evidence>
<evidence type="ECO:0000256" key="3">
    <source>
        <dbReference type="ARBA" id="ARBA00023015"/>
    </source>
</evidence>